<dbReference type="Proteomes" id="UP000238823">
    <property type="component" value="Unassembled WGS sequence"/>
</dbReference>
<evidence type="ECO:0000256" key="7">
    <source>
        <dbReference type="PIRSR" id="PIRSR002030-1"/>
    </source>
</evidence>
<evidence type="ECO:0000256" key="2">
    <source>
        <dbReference type="ARBA" id="ARBA00022448"/>
    </source>
</evidence>
<evidence type="ECO:0000256" key="3">
    <source>
        <dbReference type="ARBA" id="ARBA00022617"/>
    </source>
</evidence>
<evidence type="ECO:0000256" key="1">
    <source>
        <dbReference type="ARBA" id="ARBA00009660"/>
    </source>
</evidence>
<dbReference type="GO" id="GO:0046872">
    <property type="term" value="F:metal ion binding"/>
    <property type="evidence" value="ECO:0007669"/>
    <property type="project" value="UniProtKB-UniRule"/>
</dbReference>
<sequence length="120" mass="13265">MSEDSLYQRIGGKPALEAAVDRFYARVLADERIAHFFTTVDMKTQIQKQKRFLAVVFGAPGTWEGKDMRKAHAHLKLEEIHFTAVAEQLQGALEDLSVPADLIGEVMAIAASTHDDVLGL</sequence>
<comment type="similarity">
    <text evidence="1 6">Belongs to the truncated hemoglobin family. Group I subfamily.</text>
</comment>
<dbReference type="InterPro" id="IPR001486">
    <property type="entry name" value="Hemoglobin_trunc"/>
</dbReference>
<dbReference type="InterPro" id="IPR016339">
    <property type="entry name" value="Hemoglobin_trunc_I"/>
</dbReference>
<evidence type="ECO:0000256" key="5">
    <source>
        <dbReference type="ARBA" id="ARBA00023004"/>
    </source>
</evidence>
<accession>A0A2S9YUL9</accession>
<feature type="binding site" description="distal binding residue" evidence="8">
    <location>
        <position position="72"/>
    </location>
    <ligand>
        <name>heme</name>
        <dbReference type="ChEBI" id="CHEBI:30413"/>
    </ligand>
    <ligandPart>
        <name>Fe</name>
        <dbReference type="ChEBI" id="CHEBI:18248"/>
    </ligandPart>
</feature>
<evidence type="ECO:0000256" key="8">
    <source>
        <dbReference type="PIRSR" id="PIRSR601486-1"/>
    </source>
</evidence>
<evidence type="ECO:0000256" key="6">
    <source>
        <dbReference type="PIRNR" id="PIRNR002030"/>
    </source>
</evidence>
<dbReference type="AlphaFoldDB" id="A0A2S9YUL9"/>
<reference evidence="9 10" key="1">
    <citation type="submission" date="2018-03" db="EMBL/GenBank/DDBJ databases">
        <title>Draft Genome Sequences of the Obligatory Marine Myxobacteria Enhygromyxa salina SWB007.</title>
        <authorList>
            <person name="Poehlein A."/>
            <person name="Moghaddam J.A."/>
            <person name="Harms H."/>
            <person name="Alanjari M."/>
            <person name="Koenig G.M."/>
            <person name="Daniel R."/>
            <person name="Schaeberle T.F."/>
        </authorList>
    </citation>
    <scope>NUCLEOTIDE SEQUENCE [LARGE SCALE GENOMIC DNA]</scope>
    <source>
        <strain evidence="9 10">SWB007</strain>
    </source>
</reference>
<dbReference type="GO" id="GO:0005344">
    <property type="term" value="F:oxygen carrier activity"/>
    <property type="evidence" value="ECO:0007669"/>
    <property type="project" value="UniProtKB-UniRule"/>
</dbReference>
<dbReference type="PIRSF" id="PIRSF002030">
    <property type="entry name" value="Globin_Protozoa/Cyanobacteria"/>
    <property type="match status" value="1"/>
</dbReference>
<dbReference type="GO" id="GO:0019825">
    <property type="term" value="F:oxygen binding"/>
    <property type="evidence" value="ECO:0007669"/>
    <property type="project" value="InterPro"/>
</dbReference>
<evidence type="ECO:0000313" key="10">
    <source>
        <dbReference type="Proteomes" id="UP000238823"/>
    </source>
</evidence>
<dbReference type="EMBL" id="PVNL01000035">
    <property type="protein sequence ID" value="PRQ08786.1"/>
    <property type="molecule type" value="Genomic_DNA"/>
</dbReference>
<evidence type="ECO:0000256" key="4">
    <source>
        <dbReference type="ARBA" id="ARBA00022723"/>
    </source>
</evidence>
<keyword evidence="5 6" id="KW-0408">Iron</keyword>
<keyword evidence="4 6" id="KW-0479">Metal-binding</keyword>
<name>A0A2S9YUL9_9BACT</name>
<dbReference type="InterPro" id="IPR012292">
    <property type="entry name" value="Globin/Proto"/>
</dbReference>
<feature type="binding site" description="proximal binding residue" evidence="7">
    <location>
        <position position="72"/>
    </location>
    <ligand>
        <name>heme</name>
        <dbReference type="ChEBI" id="CHEBI:30413"/>
    </ligand>
    <ligandPart>
        <name>Fe</name>
        <dbReference type="ChEBI" id="CHEBI:18248"/>
    </ligandPart>
</feature>
<keyword evidence="2 6" id="KW-0813">Transport</keyword>
<dbReference type="Pfam" id="PF01152">
    <property type="entry name" value="Bac_globin"/>
    <property type="match status" value="1"/>
</dbReference>
<gene>
    <name evidence="9" type="primary">glbN_1</name>
    <name evidence="9" type="ORF">ENSA7_14180</name>
</gene>
<dbReference type="GO" id="GO:0020037">
    <property type="term" value="F:heme binding"/>
    <property type="evidence" value="ECO:0007669"/>
    <property type="project" value="InterPro"/>
</dbReference>
<dbReference type="InterPro" id="IPR009050">
    <property type="entry name" value="Globin-like_sf"/>
</dbReference>
<proteinExistence type="inferred from homology"/>
<keyword evidence="3 6" id="KW-0349">Heme</keyword>
<evidence type="ECO:0000313" key="9">
    <source>
        <dbReference type="EMBL" id="PRQ08786.1"/>
    </source>
</evidence>
<keyword evidence="6" id="KW-0561">Oxygen transport</keyword>
<comment type="caution">
    <text evidence="9">The sequence shown here is derived from an EMBL/GenBank/DDBJ whole genome shotgun (WGS) entry which is preliminary data.</text>
</comment>
<comment type="cofactor">
    <cofactor evidence="7">
        <name>heme</name>
        <dbReference type="ChEBI" id="CHEBI:30413"/>
    </cofactor>
    <text evidence="7">Binds 1 heme group per subunit.</text>
</comment>
<protein>
    <recommendedName>
        <fullName evidence="6">Group 1 truncated hemoglobin</fullName>
    </recommendedName>
</protein>
<dbReference type="OrthoDB" id="9795814at2"/>
<dbReference type="RefSeq" id="WP_106088457.1">
    <property type="nucleotide sequence ID" value="NZ_PVNL01000035.1"/>
</dbReference>
<dbReference type="SUPFAM" id="SSF46458">
    <property type="entry name" value="Globin-like"/>
    <property type="match status" value="1"/>
</dbReference>
<dbReference type="Gene3D" id="1.10.490.10">
    <property type="entry name" value="Globins"/>
    <property type="match status" value="1"/>
</dbReference>
<dbReference type="CDD" id="cd00454">
    <property type="entry name" value="TrHb1_N"/>
    <property type="match status" value="1"/>
</dbReference>
<organism evidence="9 10">
    <name type="scientific">Enhygromyxa salina</name>
    <dbReference type="NCBI Taxonomy" id="215803"/>
    <lineage>
        <taxon>Bacteria</taxon>
        <taxon>Pseudomonadati</taxon>
        <taxon>Myxococcota</taxon>
        <taxon>Polyangia</taxon>
        <taxon>Nannocystales</taxon>
        <taxon>Nannocystaceae</taxon>
        <taxon>Enhygromyxa</taxon>
    </lineage>
</organism>